<sequence>MSKSTSPKSTTQRTLRGAAAVSAAGAVIAGAAFGASAASATTGDERHHAEAAAQADGATTATQVDASTVKLDSPAVAETSTNLEEKLATVIAGLDERAEEALRAAVETGSLDLGPLQGLLNGGHTDIPELPIDPAQVIADVGAEPLVSEDGAVSIDLASGAVTVDLQTLIEVNGQPADATLADQAVVDLVKADVQEILSGVSDRIDEQLLAEVQGLAEGLPTELTSQLEGIQPVAVEELQSTVADAVGEVTAPAATELGTAASELGGIVEITVEEGGSATVNIDLPDGESVPLAG</sequence>
<dbReference type="AlphaFoldDB" id="A0A4Y9FV12"/>
<keyword evidence="4" id="KW-1185">Reference proteome</keyword>
<dbReference type="Proteomes" id="UP000298358">
    <property type="component" value="Unassembled WGS sequence"/>
</dbReference>
<gene>
    <name evidence="3" type="ORF">E4U02_12270</name>
</gene>
<dbReference type="EMBL" id="SPQB01000036">
    <property type="protein sequence ID" value="TFU32058.1"/>
    <property type="molecule type" value="Genomic_DNA"/>
</dbReference>
<evidence type="ECO:0000256" key="1">
    <source>
        <dbReference type="SAM" id="MobiDB-lite"/>
    </source>
</evidence>
<evidence type="ECO:0000313" key="4">
    <source>
        <dbReference type="Proteomes" id="UP000298358"/>
    </source>
</evidence>
<protein>
    <submittedName>
        <fullName evidence="3">Choice-of-anchor G family protein</fullName>
    </submittedName>
</protein>
<accession>A0A4Y9FV12</accession>
<dbReference type="NCBIfam" id="NF033766">
    <property type="entry name" value="choice_anch_G"/>
    <property type="match status" value="1"/>
</dbReference>
<evidence type="ECO:0000313" key="3">
    <source>
        <dbReference type="EMBL" id="TFU32058.1"/>
    </source>
</evidence>
<feature type="chain" id="PRO_5038641744" evidence="2">
    <location>
        <begin position="38"/>
        <end position="295"/>
    </location>
</feature>
<feature type="signal peptide" evidence="2">
    <location>
        <begin position="1"/>
        <end position="37"/>
    </location>
</feature>
<dbReference type="PROSITE" id="PS51318">
    <property type="entry name" value="TAT"/>
    <property type="match status" value="1"/>
</dbReference>
<reference evidence="3 4" key="1">
    <citation type="submission" date="2019-03" db="EMBL/GenBank/DDBJ databases">
        <title>Diversity of the mouse oral microbiome.</title>
        <authorList>
            <person name="Joseph S."/>
            <person name="Aduse-Opoku J."/>
            <person name="Curtis M."/>
            <person name="Wade W."/>
            <person name="Hashim A."/>
        </authorList>
    </citation>
    <scope>NUCLEOTIDE SEQUENCE [LARGE SCALE GENOMIC DNA]</scope>
    <source>
        <strain evidence="3 4">P1012</strain>
    </source>
</reference>
<evidence type="ECO:0000256" key="2">
    <source>
        <dbReference type="SAM" id="SignalP"/>
    </source>
</evidence>
<proteinExistence type="predicted"/>
<keyword evidence="2" id="KW-0732">Signal</keyword>
<feature type="compositionally biased region" description="Low complexity" evidence="1">
    <location>
        <begin position="51"/>
        <end position="60"/>
    </location>
</feature>
<name>A0A4Y9FV12_9MICO</name>
<dbReference type="RefSeq" id="WP_135115128.1">
    <property type="nucleotide sequence ID" value="NZ_JADGLL010000036.1"/>
</dbReference>
<dbReference type="InterPro" id="IPR047900">
    <property type="entry name" value="Choice_anch_G"/>
</dbReference>
<organism evidence="3 4">
    <name type="scientific">Microbacterium paludicola</name>
    <dbReference type="NCBI Taxonomy" id="300019"/>
    <lineage>
        <taxon>Bacteria</taxon>
        <taxon>Bacillati</taxon>
        <taxon>Actinomycetota</taxon>
        <taxon>Actinomycetes</taxon>
        <taxon>Micrococcales</taxon>
        <taxon>Microbacteriaceae</taxon>
        <taxon>Microbacterium</taxon>
    </lineage>
</organism>
<dbReference type="InterPro" id="IPR006311">
    <property type="entry name" value="TAT_signal"/>
</dbReference>
<feature type="region of interest" description="Disordered" evidence="1">
    <location>
        <begin position="41"/>
        <end position="60"/>
    </location>
</feature>
<comment type="caution">
    <text evidence="3">The sequence shown here is derived from an EMBL/GenBank/DDBJ whole genome shotgun (WGS) entry which is preliminary data.</text>
</comment>
<dbReference type="OrthoDB" id="5035198at2"/>